<keyword evidence="3" id="KW-1185">Reference proteome</keyword>
<dbReference type="OrthoDB" id="5820658at2759"/>
<dbReference type="Proteomes" id="UP000252519">
    <property type="component" value="Unassembled WGS sequence"/>
</dbReference>
<protein>
    <submittedName>
        <fullName evidence="2">Uncharacterized protein</fullName>
    </submittedName>
</protein>
<comment type="caution">
    <text evidence="2">The sequence shown here is derived from an EMBL/GenBank/DDBJ whole genome shotgun (WGS) entry which is preliminary data.</text>
</comment>
<reference evidence="2 3" key="1">
    <citation type="submission" date="2014-10" db="EMBL/GenBank/DDBJ databases">
        <title>Draft genome of the hookworm Ancylostoma caninum.</title>
        <authorList>
            <person name="Mitreva M."/>
        </authorList>
    </citation>
    <scope>NUCLEOTIDE SEQUENCE [LARGE SCALE GENOMIC DNA]</scope>
    <source>
        <strain evidence="2 3">Baltimore</strain>
    </source>
</reference>
<keyword evidence="1" id="KW-0812">Transmembrane</keyword>
<keyword evidence="1" id="KW-0472">Membrane</keyword>
<sequence>MWWNEAFMELFTLIFFTFTLYSRCFEFTLPIFLALNEHMWWTKFAQITQEQIMYVQATNVVLAVCGRLALICFTNSRKRMVCRKLNRLFKR</sequence>
<evidence type="ECO:0000313" key="2">
    <source>
        <dbReference type="EMBL" id="RCN47597.1"/>
    </source>
</evidence>
<evidence type="ECO:0000256" key="1">
    <source>
        <dbReference type="SAM" id="Phobius"/>
    </source>
</evidence>
<proteinExistence type="predicted"/>
<dbReference type="AlphaFoldDB" id="A0A368GX65"/>
<feature type="transmembrane region" description="Helical" evidence="1">
    <location>
        <begin position="52"/>
        <end position="74"/>
    </location>
</feature>
<dbReference type="EMBL" id="JOJR01000060">
    <property type="protein sequence ID" value="RCN47597.1"/>
    <property type="molecule type" value="Genomic_DNA"/>
</dbReference>
<accession>A0A368GX65</accession>
<name>A0A368GX65_ANCCA</name>
<evidence type="ECO:0000313" key="3">
    <source>
        <dbReference type="Proteomes" id="UP000252519"/>
    </source>
</evidence>
<organism evidence="2 3">
    <name type="scientific">Ancylostoma caninum</name>
    <name type="common">Dog hookworm</name>
    <dbReference type="NCBI Taxonomy" id="29170"/>
    <lineage>
        <taxon>Eukaryota</taxon>
        <taxon>Metazoa</taxon>
        <taxon>Ecdysozoa</taxon>
        <taxon>Nematoda</taxon>
        <taxon>Chromadorea</taxon>
        <taxon>Rhabditida</taxon>
        <taxon>Rhabditina</taxon>
        <taxon>Rhabditomorpha</taxon>
        <taxon>Strongyloidea</taxon>
        <taxon>Ancylostomatidae</taxon>
        <taxon>Ancylostomatinae</taxon>
        <taxon>Ancylostoma</taxon>
    </lineage>
</organism>
<keyword evidence="1" id="KW-1133">Transmembrane helix</keyword>
<gene>
    <name evidence="2" type="ORF">ANCCAN_06371</name>
</gene>